<dbReference type="GO" id="GO:0006950">
    <property type="term" value="P:response to stress"/>
    <property type="evidence" value="ECO:0007669"/>
    <property type="project" value="UniProtKB-ARBA"/>
</dbReference>
<reference evidence="5" key="1">
    <citation type="submission" date="2020-11" db="EMBL/GenBank/DDBJ databases">
        <authorList>
            <person name="Tran Van P."/>
        </authorList>
    </citation>
    <scope>NUCLEOTIDE SEQUENCE</scope>
</reference>
<dbReference type="Pfam" id="PF02263">
    <property type="entry name" value="GBP"/>
    <property type="match status" value="1"/>
</dbReference>
<dbReference type="GO" id="GO:0003924">
    <property type="term" value="F:GTPase activity"/>
    <property type="evidence" value="ECO:0007669"/>
    <property type="project" value="InterPro"/>
</dbReference>
<dbReference type="SUPFAM" id="SSF48340">
    <property type="entry name" value="Interferon-induced guanylate-binding protein 1 (GBP1), C-terminal domain"/>
    <property type="match status" value="1"/>
</dbReference>
<dbReference type="Gene3D" id="2.60.34.10">
    <property type="entry name" value="Substrate Binding Domain Of DNAk, Chain A, domain 1"/>
    <property type="match status" value="1"/>
</dbReference>
<comment type="similarity">
    <text evidence="1">Belongs to the heat shock protein 70 family.</text>
</comment>
<feature type="domain" description="Guanylate-binding protein N-terminal" evidence="4">
    <location>
        <begin position="11"/>
        <end position="109"/>
    </location>
</feature>
<dbReference type="PROSITE" id="PS01036">
    <property type="entry name" value="HSP70_3"/>
    <property type="match status" value="1"/>
</dbReference>
<proteinExistence type="inferred from homology"/>
<dbReference type="SUPFAM" id="SSF53067">
    <property type="entry name" value="Actin-like ATPase domain"/>
    <property type="match status" value="2"/>
</dbReference>
<evidence type="ECO:0000259" key="4">
    <source>
        <dbReference type="Pfam" id="PF02263"/>
    </source>
</evidence>
<dbReference type="Gene3D" id="1.20.58.420">
    <property type="entry name" value="AHSP"/>
    <property type="match status" value="1"/>
</dbReference>
<dbReference type="GO" id="GO:0140662">
    <property type="term" value="F:ATP-dependent protein folding chaperone"/>
    <property type="evidence" value="ECO:0007669"/>
    <property type="project" value="InterPro"/>
</dbReference>
<accession>A0A7R9KJ95</accession>
<dbReference type="Gene3D" id="3.30.420.40">
    <property type="match status" value="2"/>
</dbReference>
<dbReference type="GO" id="GO:0005525">
    <property type="term" value="F:GTP binding"/>
    <property type="evidence" value="ECO:0007669"/>
    <property type="project" value="InterPro"/>
</dbReference>
<keyword evidence="6" id="KW-1185">Reference proteome</keyword>
<evidence type="ECO:0000256" key="1">
    <source>
        <dbReference type="ARBA" id="ARBA00007381"/>
    </source>
</evidence>
<dbReference type="AlphaFoldDB" id="A0A7R9KJ95"/>
<dbReference type="OrthoDB" id="6525016at2759"/>
<dbReference type="InterPro" id="IPR015894">
    <property type="entry name" value="Guanylate-bd_N"/>
</dbReference>
<feature type="non-terminal residue" evidence="5">
    <location>
        <position position="1133"/>
    </location>
</feature>
<name>A0A7R9KJ95_9ACAR</name>
<dbReference type="PRINTS" id="PR00301">
    <property type="entry name" value="HEATSHOCK70"/>
</dbReference>
<dbReference type="FunFam" id="3.90.640.10:FF:000003">
    <property type="entry name" value="Molecular chaperone DnaK"/>
    <property type="match status" value="1"/>
</dbReference>
<gene>
    <name evidence="5" type="ORF">OSB1V03_LOCUS4446</name>
</gene>
<protein>
    <recommendedName>
        <fullName evidence="4">Guanylate-binding protein N-terminal domain-containing protein</fullName>
    </recommendedName>
</protein>
<dbReference type="InterPro" id="IPR018181">
    <property type="entry name" value="Heat_shock_70_CS"/>
</dbReference>
<dbReference type="EMBL" id="OC856602">
    <property type="protein sequence ID" value="CAD7623999.1"/>
    <property type="molecule type" value="Genomic_DNA"/>
</dbReference>
<dbReference type="InterPro" id="IPR029047">
    <property type="entry name" value="HSP70_peptide-bd_sf"/>
</dbReference>
<keyword evidence="2" id="KW-0547">Nucleotide-binding</keyword>
<evidence type="ECO:0000256" key="3">
    <source>
        <dbReference type="ARBA" id="ARBA00022840"/>
    </source>
</evidence>
<dbReference type="GO" id="GO:0005524">
    <property type="term" value="F:ATP binding"/>
    <property type="evidence" value="ECO:0007669"/>
    <property type="project" value="UniProtKB-KW"/>
</dbReference>
<dbReference type="InterPro" id="IPR036543">
    <property type="entry name" value="Guanylate-bd_C_sf"/>
</dbReference>
<dbReference type="PROSITE" id="PS00297">
    <property type="entry name" value="HSP70_1"/>
    <property type="match status" value="1"/>
</dbReference>
<dbReference type="CDD" id="cd24028">
    <property type="entry name" value="ASKHA_NBD_HSP70_HSPA1-like"/>
    <property type="match status" value="1"/>
</dbReference>
<evidence type="ECO:0000313" key="5">
    <source>
        <dbReference type="EMBL" id="CAD7623999.1"/>
    </source>
</evidence>
<dbReference type="Pfam" id="PF00012">
    <property type="entry name" value="HSP70"/>
    <property type="match status" value="1"/>
</dbReference>
<dbReference type="EMBL" id="CAJPIZ010002027">
    <property type="protein sequence ID" value="CAG2104429.1"/>
    <property type="molecule type" value="Genomic_DNA"/>
</dbReference>
<dbReference type="InterPro" id="IPR013126">
    <property type="entry name" value="Hsp_70_fam"/>
</dbReference>
<sequence length="1133" mass="127962">AVENSAGSVAHSMPFQDLLFMIRDWRQRPPHVYGVNGGQNYLNTRLETNARQHEAARNTRRFIRQSFANIQCYLMPDPGDNAQSPEFIGSPNQLSDDFNTNVKDFSNLFVNPDTINVKIINGQPITGHEFGRYFEDYVDMFNSDSGPRACDLIEATHRAYDNNFIGQLKDKYTQEMSALMVDRPFHGRRQLTTQSTDLIDSLKSEFGFRKRSTAESAVRELTDQLCRTLEAAFRQIYEENENRRLTATNDKVTELVTQFKLDIGCHIRPGDYLSDHTLGKIIDTKKEFMINLFDAFAVQDTDQCAEHKRRLLTQLESEEMLFKSNNSRAVRELITQYESIITACKAQYDQKMNELFEDEDKFYPNETLDTLSADILSTLADELIQADVGTEVVPIEPYRQALDTYVRDKYRNYREINRRRADNDRSAMGVVLGNLTKLYEDALNDWIQLTDTEDRQLYLDESRHIRTRIVSENKSIYRQRLDLMELNALFDDMEREMLDVFAEEVEKRHTLLARLADKVIQWYFNEIDIKYGDRRYIRPDTLADIHESLVAAAVARFAIERGHITMDKFTEFIGKTLQPVYNKVVEKNNQNASALTAIGIDLGTTNSCVAYFKPGKTAQSGAIKVCRNQHGVGNSDVTPSCVEYRDNGEVVVGEKAKDNLLANRQNIIYSAKRLIGRPFNDPDVTRYRQYWPFDVVDMGDGAAGVEVEVDGESRQLLPEEVSADVLRKMKEVAERDIGHAVIDAVITVPAYFTDAQREATRGAGIMAGLNVLSIINEPTAAALAYKLDRFEDTGSRTVLIYDFGGGTFDVAILRLSMGEVRVLAVGGDNHLGGDDLDNNIIDHCLREFYAQTGVMVDKNTVEGDRAFRGLKDKCEREKWRLSEMTSATITVDNIADGHDLVVELTRTEFETLNMDLFDRTMDCVTNTLAGVNEGAGMSPDEIDDIVLVGGSTYIPYVKDMIRRYFNGRQPSQTVNPMLAVAEGAALKAAILAGGQAHLQSQLRVLDVTPHTLGVKIKGNVMSRIIPAQSPVNGKPHRKRYTTVAKNQPTIEVEVYEGEDDVATNNTLLGKFVVMDIPPGEAGDQDVDVMFCVNDDGILKVRATVLSQGTSEEYEVQEYKSGRLSPEELLRRRH</sequence>
<evidence type="ECO:0000313" key="6">
    <source>
        <dbReference type="Proteomes" id="UP000759131"/>
    </source>
</evidence>
<dbReference type="FunFam" id="3.30.30.30:FF:000001">
    <property type="entry name" value="heat shock 70 kDa protein-like"/>
    <property type="match status" value="1"/>
</dbReference>
<keyword evidence="3" id="KW-0067">ATP-binding</keyword>
<dbReference type="Gene3D" id="3.40.50.300">
    <property type="entry name" value="P-loop containing nucleotide triphosphate hydrolases"/>
    <property type="match status" value="1"/>
</dbReference>
<dbReference type="PANTHER" id="PTHR19375">
    <property type="entry name" value="HEAT SHOCK PROTEIN 70KDA"/>
    <property type="match status" value="1"/>
</dbReference>
<dbReference type="Proteomes" id="UP000759131">
    <property type="component" value="Unassembled WGS sequence"/>
</dbReference>
<dbReference type="InterPro" id="IPR043129">
    <property type="entry name" value="ATPase_NBD"/>
</dbReference>
<evidence type="ECO:0000256" key="2">
    <source>
        <dbReference type="ARBA" id="ARBA00022741"/>
    </source>
</evidence>
<organism evidence="5">
    <name type="scientific">Medioppia subpectinata</name>
    <dbReference type="NCBI Taxonomy" id="1979941"/>
    <lineage>
        <taxon>Eukaryota</taxon>
        <taxon>Metazoa</taxon>
        <taxon>Ecdysozoa</taxon>
        <taxon>Arthropoda</taxon>
        <taxon>Chelicerata</taxon>
        <taxon>Arachnida</taxon>
        <taxon>Acari</taxon>
        <taxon>Acariformes</taxon>
        <taxon>Sarcoptiformes</taxon>
        <taxon>Oribatida</taxon>
        <taxon>Brachypylina</taxon>
        <taxon>Oppioidea</taxon>
        <taxon>Oppiidae</taxon>
        <taxon>Medioppia</taxon>
    </lineage>
</organism>
<dbReference type="Gene3D" id="3.90.640.10">
    <property type="entry name" value="Actin, Chain A, domain 4"/>
    <property type="match status" value="1"/>
</dbReference>
<dbReference type="SUPFAM" id="SSF100920">
    <property type="entry name" value="Heat shock protein 70kD (HSP70), peptide-binding domain"/>
    <property type="match status" value="1"/>
</dbReference>
<dbReference type="InterPro" id="IPR027417">
    <property type="entry name" value="P-loop_NTPase"/>
</dbReference>